<dbReference type="GO" id="GO:0004842">
    <property type="term" value="F:ubiquitin-protein transferase activity"/>
    <property type="evidence" value="ECO:0007669"/>
    <property type="project" value="InterPro"/>
</dbReference>
<dbReference type="GO" id="GO:0016567">
    <property type="term" value="P:protein ubiquitination"/>
    <property type="evidence" value="ECO:0007669"/>
    <property type="project" value="InterPro"/>
</dbReference>
<protein>
    <recommendedName>
        <fullName evidence="2">RING-type domain-containing protein</fullName>
    </recommendedName>
</protein>
<organism evidence="3 4">
    <name type="scientific">Salix brachista</name>
    <dbReference type="NCBI Taxonomy" id="2182728"/>
    <lineage>
        <taxon>Eukaryota</taxon>
        <taxon>Viridiplantae</taxon>
        <taxon>Streptophyta</taxon>
        <taxon>Embryophyta</taxon>
        <taxon>Tracheophyta</taxon>
        <taxon>Spermatophyta</taxon>
        <taxon>Magnoliopsida</taxon>
        <taxon>eudicotyledons</taxon>
        <taxon>Gunneridae</taxon>
        <taxon>Pentapetalae</taxon>
        <taxon>rosids</taxon>
        <taxon>fabids</taxon>
        <taxon>Malpighiales</taxon>
        <taxon>Salicaceae</taxon>
        <taxon>Saliceae</taxon>
        <taxon>Salix</taxon>
    </lineage>
</organism>
<dbReference type="PANTHER" id="PTHR46400">
    <property type="entry name" value="RING/U-BOX SUPERFAMILY PROTEIN"/>
    <property type="match status" value="1"/>
</dbReference>
<dbReference type="AlphaFoldDB" id="A0A5N5LG60"/>
<sequence>MNGNRQMEVHYINTGFPYTSTESFMDFFEGLTHAPVNYAHTGPMHDQVVHPLGNVFKDMYTYLSKIMVNVHFNNINEDSAYWSMNMNAYKFGFSGPGSTSYYSPYEVNDNLPIMDVSRTAWEYPSVVNAEEPTTTDTQFEGAEDMGVHAIDEERSISNQASANSPQAVWQDDVDPDNMTYEELIDLGDTVGTQSKGLSQELISLLPTSKCKLGSFFSRKKSGERCVICQMKYKRGDKQIKLLCKHVYHSECIAKWLGINKVCPVCNNEVFGEESRN</sequence>
<dbReference type="EMBL" id="VDCV01000009">
    <property type="protein sequence ID" value="KAB5541041.1"/>
    <property type="molecule type" value="Genomic_DNA"/>
</dbReference>
<dbReference type="SMART" id="SM00184">
    <property type="entry name" value="RING"/>
    <property type="match status" value="1"/>
</dbReference>
<dbReference type="GO" id="GO:0031624">
    <property type="term" value="F:ubiquitin conjugating enzyme binding"/>
    <property type="evidence" value="ECO:0007669"/>
    <property type="project" value="TreeGrafter"/>
</dbReference>
<dbReference type="PROSITE" id="PS50089">
    <property type="entry name" value="ZF_RING_2"/>
    <property type="match status" value="1"/>
</dbReference>
<reference evidence="4" key="1">
    <citation type="journal article" date="2019" name="Gigascience">
        <title>De novo genome assembly of the endangered Acer yangbiense, a plant species with extremely small populations endemic to Yunnan Province, China.</title>
        <authorList>
            <person name="Yang J."/>
            <person name="Wariss H.M."/>
            <person name="Tao L."/>
            <person name="Zhang R."/>
            <person name="Yun Q."/>
            <person name="Hollingsworth P."/>
            <person name="Dao Z."/>
            <person name="Luo G."/>
            <person name="Guo H."/>
            <person name="Ma Y."/>
            <person name="Sun W."/>
        </authorList>
    </citation>
    <scope>NUCLEOTIDE SEQUENCE [LARGE SCALE GENOMIC DNA]</scope>
    <source>
        <strain evidence="4">cv. br00</strain>
    </source>
</reference>
<dbReference type="FunFam" id="3.30.40.10:FF:000226">
    <property type="entry name" value="E3 ubiquitin ligase BIG BROTHER"/>
    <property type="match status" value="1"/>
</dbReference>
<keyword evidence="1" id="KW-0479">Metal-binding</keyword>
<keyword evidence="1" id="KW-0863">Zinc-finger</keyword>
<dbReference type="SUPFAM" id="SSF57850">
    <property type="entry name" value="RING/U-box"/>
    <property type="match status" value="1"/>
</dbReference>
<comment type="caution">
    <text evidence="3">The sequence shown here is derived from an EMBL/GenBank/DDBJ whole genome shotgun (WGS) entry which is preliminary data.</text>
</comment>
<evidence type="ECO:0000313" key="4">
    <source>
        <dbReference type="Proteomes" id="UP000326939"/>
    </source>
</evidence>
<dbReference type="GO" id="GO:0008270">
    <property type="term" value="F:zinc ion binding"/>
    <property type="evidence" value="ECO:0007669"/>
    <property type="project" value="UniProtKB-KW"/>
</dbReference>
<evidence type="ECO:0000259" key="2">
    <source>
        <dbReference type="PROSITE" id="PS50089"/>
    </source>
</evidence>
<proteinExistence type="predicted"/>
<name>A0A5N5LG60_9ROSI</name>
<gene>
    <name evidence="3" type="ORF">DKX38_014015</name>
</gene>
<keyword evidence="1" id="KW-0862">Zinc</keyword>
<evidence type="ECO:0000313" key="3">
    <source>
        <dbReference type="EMBL" id="KAB5541041.1"/>
    </source>
</evidence>
<dbReference type="GO" id="GO:0046621">
    <property type="term" value="P:negative regulation of organ growth"/>
    <property type="evidence" value="ECO:0007669"/>
    <property type="project" value="InterPro"/>
</dbReference>
<keyword evidence="4" id="KW-1185">Reference proteome</keyword>
<dbReference type="Proteomes" id="UP000326939">
    <property type="component" value="Chromosome 9"/>
</dbReference>
<evidence type="ECO:0000256" key="1">
    <source>
        <dbReference type="PROSITE-ProRule" id="PRU00175"/>
    </source>
</evidence>
<dbReference type="Gene3D" id="3.30.40.10">
    <property type="entry name" value="Zinc/RING finger domain, C3HC4 (zinc finger)"/>
    <property type="match status" value="1"/>
</dbReference>
<dbReference type="Pfam" id="PF13639">
    <property type="entry name" value="zf-RING_2"/>
    <property type="match status" value="1"/>
</dbReference>
<feature type="domain" description="RING-type" evidence="2">
    <location>
        <begin position="225"/>
        <end position="266"/>
    </location>
</feature>
<dbReference type="InterPro" id="IPR033276">
    <property type="entry name" value="BB"/>
</dbReference>
<accession>A0A5N5LG60</accession>
<dbReference type="InterPro" id="IPR001841">
    <property type="entry name" value="Znf_RING"/>
</dbReference>
<dbReference type="PANTHER" id="PTHR46400:SF3">
    <property type="entry name" value="E3 UBIQUITIN LIGASE BIG BROTHER-LIKE PROTEIN"/>
    <property type="match status" value="1"/>
</dbReference>
<dbReference type="InterPro" id="IPR013083">
    <property type="entry name" value="Znf_RING/FYVE/PHD"/>
</dbReference>